<dbReference type="Proteomes" id="UP000249873">
    <property type="component" value="Chromosome"/>
</dbReference>
<sequence length="616" mass="70274">MTGDSNSLIERIEQEIENNLTSEQFGVEELANSLGISRSHLHRKVKTATEKSVSQFIREYRLEKAKKLLTETDLNVSEIAYQVGFGSATYFSKSFMDYFGYSPRQSRKGKDAPTPATKSKIRIKAIFAGIVVLALVLAFTAFRWWQNGNSERILFKKSIAIVPFENLSKNQENQYYTEGVSDAISRQLSNSTDLRIISRNSVHSFSQGNLNLKAISKEFKAGYVLEGSVQKFKNTFRLEVRLIDPETNTDVWAKNYDRDSEDILKIQNEIALNIASALEAEISSTTLKKDYTVNSEAYELYLEAVYEFNTYSRKGLMLSEEYLLKAIEIDSTFALAYAFYGQSQFAKAAMFAAEEDALTALGNAIEPINKALALDPKLPEAHSSKGFYYLYHDWDFKAAEKEYKKGLAVGNPVGFALYIDYLNFVRNHKEALYYTNEMEKIAPYYPNSRKILSSYYNGNILEGKAFAASRLKVMNNYYLRDSYGFLLLNNKEYDEAIEVFKDLFELEGIRYPRILGWLGAALAKSGREEEARAIIKELLERREISKAGSKGFFIAVVYSALGEKEEAIDWLKTAVKDHEMEIPWLISEPQFFNLHEEKAFQDLVQSIGFPNQFPPK</sequence>
<name>A0A2Z4G714_9BACT</name>
<evidence type="ECO:0000256" key="3">
    <source>
        <dbReference type="ARBA" id="ARBA00023163"/>
    </source>
</evidence>
<dbReference type="KEGG" id="als:DJ013_01585"/>
<dbReference type="InterPro" id="IPR020449">
    <property type="entry name" value="Tscrpt_reg_AraC-type_HTH"/>
</dbReference>
<gene>
    <name evidence="6" type="ORF">DJ013_01585</name>
</gene>
<dbReference type="GO" id="GO:0003700">
    <property type="term" value="F:DNA-binding transcription factor activity"/>
    <property type="evidence" value="ECO:0007669"/>
    <property type="project" value="InterPro"/>
</dbReference>
<reference evidence="6 7" key="1">
    <citation type="submission" date="2018-05" db="EMBL/GenBank/DDBJ databases">
        <title>Complete genome sequence of Arcticibacterium luteifluviistationis SM1504T, a cytophagaceae bacterium isolated from Arctic surface seawater.</title>
        <authorList>
            <person name="Li Y."/>
            <person name="Qin Q.-L."/>
        </authorList>
    </citation>
    <scope>NUCLEOTIDE SEQUENCE [LARGE SCALE GENOMIC DNA]</scope>
    <source>
        <strain evidence="6 7">SM1504</strain>
    </source>
</reference>
<dbReference type="Pfam" id="PF13181">
    <property type="entry name" value="TPR_8"/>
    <property type="match status" value="1"/>
</dbReference>
<proteinExistence type="predicted"/>
<dbReference type="AlphaFoldDB" id="A0A2Z4G714"/>
<keyword evidence="7" id="KW-1185">Reference proteome</keyword>
<dbReference type="Gene3D" id="1.10.10.60">
    <property type="entry name" value="Homeodomain-like"/>
    <property type="match status" value="2"/>
</dbReference>
<evidence type="ECO:0000259" key="5">
    <source>
        <dbReference type="PROSITE" id="PS01124"/>
    </source>
</evidence>
<dbReference type="PRINTS" id="PR00032">
    <property type="entry name" value="HTHARAC"/>
</dbReference>
<evidence type="ECO:0000313" key="6">
    <source>
        <dbReference type="EMBL" id="AWV96935.1"/>
    </source>
</evidence>
<keyword evidence="4" id="KW-0812">Transmembrane</keyword>
<dbReference type="Gene3D" id="1.25.40.10">
    <property type="entry name" value="Tetratricopeptide repeat domain"/>
    <property type="match status" value="2"/>
</dbReference>
<evidence type="ECO:0000256" key="2">
    <source>
        <dbReference type="ARBA" id="ARBA00023125"/>
    </source>
</evidence>
<evidence type="ECO:0000256" key="1">
    <source>
        <dbReference type="ARBA" id="ARBA00023015"/>
    </source>
</evidence>
<keyword evidence="3" id="KW-0804">Transcription</keyword>
<accession>A0A2Z4G714</accession>
<dbReference type="PANTHER" id="PTHR43280">
    <property type="entry name" value="ARAC-FAMILY TRANSCRIPTIONAL REGULATOR"/>
    <property type="match status" value="1"/>
</dbReference>
<dbReference type="SUPFAM" id="SSF46689">
    <property type="entry name" value="Homeodomain-like"/>
    <property type="match status" value="1"/>
</dbReference>
<dbReference type="InterPro" id="IPR018060">
    <property type="entry name" value="HTH_AraC"/>
</dbReference>
<feature type="domain" description="HTH araC/xylS-type" evidence="5">
    <location>
        <begin position="10"/>
        <end position="109"/>
    </location>
</feature>
<dbReference type="SUPFAM" id="SSF52964">
    <property type="entry name" value="TolB, N-terminal domain"/>
    <property type="match status" value="1"/>
</dbReference>
<evidence type="ECO:0000313" key="7">
    <source>
        <dbReference type="Proteomes" id="UP000249873"/>
    </source>
</evidence>
<dbReference type="PANTHER" id="PTHR43280:SF2">
    <property type="entry name" value="HTH-TYPE TRANSCRIPTIONAL REGULATOR EXSA"/>
    <property type="match status" value="1"/>
</dbReference>
<dbReference type="SMART" id="SM00342">
    <property type="entry name" value="HTH_ARAC"/>
    <property type="match status" value="1"/>
</dbReference>
<dbReference type="PROSITE" id="PS01124">
    <property type="entry name" value="HTH_ARAC_FAMILY_2"/>
    <property type="match status" value="1"/>
</dbReference>
<feature type="transmembrane region" description="Helical" evidence="4">
    <location>
        <begin position="125"/>
        <end position="145"/>
    </location>
</feature>
<keyword evidence="2" id="KW-0238">DNA-binding</keyword>
<protein>
    <recommendedName>
        <fullName evidence="5">HTH araC/xylS-type domain-containing protein</fullName>
    </recommendedName>
</protein>
<keyword evidence="4" id="KW-1133">Transmembrane helix</keyword>
<dbReference type="NCBIfam" id="NF047558">
    <property type="entry name" value="TPR_END_plus"/>
    <property type="match status" value="1"/>
</dbReference>
<dbReference type="InterPro" id="IPR009057">
    <property type="entry name" value="Homeodomain-like_sf"/>
</dbReference>
<dbReference type="GO" id="GO:0043565">
    <property type="term" value="F:sequence-specific DNA binding"/>
    <property type="evidence" value="ECO:0007669"/>
    <property type="project" value="InterPro"/>
</dbReference>
<dbReference type="Gene3D" id="3.40.50.10070">
    <property type="entry name" value="TolB, N-terminal domain"/>
    <property type="match status" value="1"/>
</dbReference>
<dbReference type="SUPFAM" id="SSF81901">
    <property type="entry name" value="HCP-like"/>
    <property type="match status" value="1"/>
</dbReference>
<dbReference type="InterPro" id="IPR019734">
    <property type="entry name" value="TPR_rpt"/>
</dbReference>
<keyword evidence="4" id="KW-0472">Membrane</keyword>
<dbReference type="InterPro" id="IPR011990">
    <property type="entry name" value="TPR-like_helical_dom_sf"/>
</dbReference>
<dbReference type="EMBL" id="CP029480">
    <property type="protein sequence ID" value="AWV96935.1"/>
    <property type="molecule type" value="Genomic_DNA"/>
</dbReference>
<keyword evidence="1" id="KW-0805">Transcription regulation</keyword>
<organism evidence="6 7">
    <name type="scientific">Arcticibacterium luteifluviistationis</name>
    <dbReference type="NCBI Taxonomy" id="1784714"/>
    <lineage>
        <taxon>Bacteria</taxon>
        <taxon>Pseudomonadati</taxon>
        <taxon>Bacteroidota</taxon>
        <taxon>Cytophagia</taxon>
        <taxon>Cytophagales</taxon>
        <taxon>Leadbetterellaceae</taxon>
        <taxon>Arcticibacterium</taxon>
    </lineage>
</organism>
<evidence type="ECO:0000256" key="4">
    <source>
        <dbReference type="SAM" id="Phobius"/>
    </source>
</evidence>
<dbReference type="RefSeq" id="WP_111370037.1">
    <property type="nucleotide sequence ID" value="NZ_CP029480.1"/>
</dbReference>
<dbReference type="OrthoDB" id="9779074at2"/>
<dbReference type="Pfam" id="PF12833">
    <property type="entry name" value="HTH_18"/>
    <property type="match status" value="1"/>
</dbReference>